<evidence type="ECO:0000256" key="2">
    <source>
        <dbReference type="ARBA" id="ARBA00022490"/>
    </source>
</evidence>
<evidence type="ECO:0000256" key="5">
    <source>
        <dbReference type="ARBA" id="ARBA00022741"/>
    </source>
</evidence>
<evidence type="ECO:0000256" key="6">
    <source>
        <dbReference type="ARBA" id="ARBA00022777"/>
    </source>
</evidence>
<dbReference type="InterPro" id="IPR001564">
    <property type="entry name" value="Nucleoside_diP_kinase"/>
</dbReference>
<dbReference type="PANTHER" id="PTHR46161:SF3">
    <property type="entry name" value="NUCLEOSIDE DIPHOSPHATE KINASE DDB_G0292928-RELATED"/>
    <property type="match status" value="1"/>
</dbReference>
<evidence type="ECO:0000256" key="12">
    <source>
        <dbReference type="RuleBase" id="RU004013"/>
    </source>
</evidence>
<keyword evidence="8" id="KW-0460">Magnesium</keyword>
<feature type="binding site" evidence="10">
    <location>
        <position position="110"/>
    </location>
    <ligand>
        <name>ATP</name>
        <dbReference type="ChEBI" id="CHEBI:30616"/>
    </ligand>
</feature>
<keyword evidence="3 12" id="KW-0808">Transferase</keyword>
<dbReference type="Gene3D" id="3.30.70.141">
    <property type="entry name" value="Nucleoside diphosphate kinase-like domain"/>
    <property type="match status" value="1"/>
</dbReference>
<dbReference type="GO" id="GO:0006241">
    <property type="term" value="P:CTP biosynthetic process"/>
    <property type="evidence" value="ECO:0007669"/>
    <property type="project" value="InterPro"/>
</dbReference>
<dbReference type="PANTHER" id="PTHR46161">
    <property type="entry name" value="NUCLEOSIDE DIPHOSPHATE KINASE"/>
    <property type="match status" value="1"/>
</dbReference>
<keyword evidence="14" id="KW-1185">Reference proteome</keyword>
<feature type="domain" description="Nucleoside diphosphate kinase-like" evidence="13">
    <location>
        <begin position="2"/>
        <end position="146"/>
    </location>
</feature>
<dbReference type="PROSITE" id="PS51374">
    <property type="entry name" value="NDPK_LIKE"/>
    <property type="match status" value="1"/>
</dbReference>
<keyword evidence="7 12" id="KW-0067">ATP-binding</keyword>
<dbReference type="EC" id="2.7.4.6" evidence="12"/>
<evidence type="ECO:0000313" key="14">
    <source>
        <dbReference type="Proteomes" id="UP000887566"/>
    </source>
</evidence>
<feature type="binding site" evidence="10">
    <location>
        <position position="8"/>
    </location>
    <ligand>
        <name>ATP</name>
        <dbReference type="ChEBI" id="CHEBI:30616"/>
    </ligand>
</feature>
<comment type="catalytic activity">
    <reaction evidence="12">
        <text>a 2'-deoxyribonucleoside 5'-diphosphate + ATP = a 2'-deoxyribonucleoside 5'-triphosphate + ADP</text>
        <dbReference type="Rhea" id="RHEA:44640"/>
        <dbReference type="ChEBI" id="CHEBI:30616"/>
        <dbReference type="ChEBI" id="CHEBI:61560"/>
        <dbReference type="ChEBI" id="CHEBI:73316"/>
        <dbReference type="ChEBI" id="CHEBI:456216"/>
        <dbReference type="EC" id="2.7.4.6"/>
    </reaction>
</comment>
<dbReference type="AlphaFoldDB" id="A0A914VRF4"/>
<evidence type="ECO:0000256" key="4">
    <source>
        <dbReference type="ARBA" id="ARBA00022723"/>
    </source>
</evidence>
<keyword evidence="2" id="KW-0963">Cytoplasm</keyword>
<feature type="binding site" evidence="10">
    <location>
        <position position="96"/>
    </location>
    <ligand>
        <name>ATP</name>
        <dbReference type="ChEBI" id="CHEBI:30616"/>
    </ligand>
</feature>
<dbReference type="PROSITE" id="PS00469">
    <property type="entry name" value="NDPK"/>
    <property type="match status" value="1"/>
</dbReference>
<feature type="binding site" evidence="10">
    <location>
        <position position="120"/>
    </location>
    <ligand>
        <name>ATP</name>
        <dbReference type="ChEBI" id="CHEBI:30616"/>
    </ligand>
</feature>
<dbReference type="Proteomes" id="UP000887566">
    <property type="component" value="Unplaced"/>
</dbReference>
<evidence type="ECO:0000256" key="9">
    <source>
        <dbReference type="ARBA" id="ARBA00023080"/>
    </source>
</evidence>
<dbReference type="InterPro" id="IPR036850">
    <property type="entry name" value="NDK-like_dom_sf"/>
</dbReference>
<evidence type="ECO:0000256" key="8">
    <source>
        <dbReference type="ARBA" id="ARBA00022842"/>
    </source>
</evidence>
<dbReference type="GO" id="GO:0005524">
    <property type="term" value="F:ATP binding"/>
    <property type="evidence" value="ECO:0007669"/>
    <property type="project" value="UniProtKB-KW"/>
</dbReference>
<dbReference type="Pfam" id="PF00334">
    <property type="entry name" value="NDK"/>
    <property type="match status" value="1"/>
</dbReference>
<proteinExistence type="inferred from homology"/>
<dbReference type="GO" id="GO:0006183">
    <property type="term" value="P:GTP biosynthetic process"/>
    <property type="evidence" value="ECO:0007669"/>
    <property type="project" value="InterPro"/>
</dbReference>
<evidence type="ECO:0000256" key="11">
    <source>
        <dbReference type="RuleBase" id="RU004011"/>
    </source>
</evidence>
<dbReference type="SMART" id="SM00562">
    <property type="entry name" value="NDK"/>
    <property type="match status" value="1"/>
</dbReference>
<keyword evidence="4" id="KW-0479">Metal-binding</keyword>
<dbReference type="GO" id="GO:0004550">
    <property type="term" value="F:nucleoside diphosphate kinase activity"/>
    <property type="evidence" value="ECO:0007669"/>
    <property type="project" value="UniProtKB-EC"/>
</dbReference>
<sequence>MRTFALLKPEIVTYPSLCWQVLEKTLTAGLEVTRARKTTLTLAEAGKLYAAHKDKFFYERLIRHITSGPVIALELQTGDSTGGDPVARWRQLLGPTKVYRTAYESPNSLRGAFGLTDTRNVGHGSDSPQSVADESALFFDTLTPTNDDACRPSKSDLFQLIFGDLHQQ</sequence>
<dbReference type="WBParaSite" id="PSAMB.scaffold227size63887.g3464.t1">
    <property type="protein sequence ID" value="PSAMB.scaffold227size63887.g3464.t1"/>
    <property type="gene ID" value="PSAMB.scaffold227size63887.g3464"/>
</dbReference>
<comment type="similarity">
    <text evidence="1 10 11">Belongs to the NDK family.</text>
</comment>
<keyword evidence="6 12" id="KW-0418">Kinase</keyword>
<keyword evidence="5 12" id="KW-0547">Nucleotide-binding</keyword>
<evidence type="ECO:0000256" key="1">
    <source>
        <dbReference type="ARBA" id="ARBA00008142"/>
    </source>
</evidence>
<dbReference type="PRINTS" id="PR01243">
    <property type="entry name" value="NUCDPKINASE"/>
</dbReference>
<accession>A0A914VRF4</accession>
<dbReference type="GO" id="GO:0046872">
    <property type="term" value="F:metal ion binding"/>
    <property type="evidence" value="ECO:0007669"/>
    <property type="project" value="UniProtKB-KW"/>
</dbReference>
<dbReference type="InterPro" id="IPR023005">
    <property type="entry name" value="Nucleoside_diP_kinase_AS"/>
</dbReference>
<reference evidence="15" key="1">
    <citation type="submission" date="2022-11" db="UniProtKB">
        <authorList>
            <consortium name="WormBaseParasite"/>
        </authorList>
    </citation>
    <scope>IDENTIFICATION</scope>
</reference>
<evidence type="ECO:0000259" key="13">
    <source>
        <dbReference type="SMART" id="SM00562"/>
    </source>
</evidence>
<evidence type="ECO:0000256" key="3">
    <source>
        <dbReference type="ARBA" id="ARBA00022679"/>
    </source>
</evidence>
<evidence type="ECO:0000256" key="10">
    <source>
        <dbReference type="PROSITE-ProRule" id="PRU00706"/>
    </source>
</evidence>
<protein>
    <recommendedName>
        <fullName evidence="12">Nucleoside diphosphate kinase</fullName>
        <ecNumber evidence="12">2.7.4.6</ecNumber>
    </recommendedName>
</protein>
<evidence type="ECO:0000313" key="15">
    <source>
        <dbReference type="WBParaSite" id="PSAMB.scaffold227size63887.g3464.t1"/>
    </source>
</evidence>
<keyword evidence="9" id="KW-0546">Nucleotide metabolism</keyword>
<dbReference type="InterPro" id="IPR034907">
    <property type="entry name" value="NDK-like_dom"/>
</dbReference>
<feature type="binding site" evidence="10">
    <location>
        <position position="90"/>
    </location>
    <ligand>
        <name>ATP</name>
        <dbReference type="ChEBI" id="CHEBI:30616"/>
    </ligand>
</feature>
<feature type="binding site" evidence="10">
    <location>
        <position position="57"/>
    </location>
    <ligand>
        <name>ATP</name>
        <dbReference type="ChEBI" id="CHEBI:30616"/>
    </ligand>
</feature>
<evidence type="ECO:0000256" key="7">
    <source>
        <dbReference type="ARBA" id="ARBA00022840"/>
    </source>
</evidence>
<name>A0A914VRF4_9BILA</name>
<feature type="active site" description="Pros-phosphohistidine intermediate" evidence="10">
    <location>
        <position position="123"/>
    </location>
</feature>
<organism evidence="14 15">
    <name type="scientific">Plectus sambesii</name>
    <dbReference type="NCBI Taxonomy" id="2011161"/>
    <lineage>
        <taxon>Eukaryota</taxon>
        <taxon>Metazoa</taxon>
        <taxon>Ecdysozoa</taxon>
        <taxon>Nematoda</taxon>
        <taxon>Chromadorea</taxon>
        <taxon>Plectida</taxon>
        <taxon>Plectina</taxon>
        <taxon>Plectoidea</taxon>
        <taxon>Plectidae</taxon>
        <taxon>Plectus</taxon>
    </lineage>
</organism>
<dbReference type="SUPFAM" id="SSF54919">
    <property type="entry name" value="Nucleoside diphosphate kinase, NDK"/>
    <property type="match status" value="1"/>
</dbReference>
<dbReference type="GO" id="GO:0006228">
    <property type="term" value="P:UTP biosynthetic process"/>
    <property type="evidence" value="ECO:0007669"/>
    <property type="project" value="InterPro"/>
</dbReference>